<protein>
    <recommendedName>
        <fullName evidence="6">Papain fold toxin 1 (Glutamine deamidase) of polymorphic toxin system</fullName>
    </recommendedName>
</protein>
<proteinExistence type="predicted"/>
<sequence>MTDPYLVAREWLGAEYDVPMRLERAPVAETPQTWVFSTALEPAAAGAAAAPMLTSLVCVPKNGMPPFHPATDDPWGDLADFERDPRPRDPAAQARRTNARGAVLAAHASVGGAPAAALPWQSAHEGPTWWDDFLRRYFPTAEVGPCPDWETVIAAVGEPGPGTAGVVWVRRELHGAEATGHLLYAHNKDGQVAVLDPQAQRLARLETENVREIVLARIPPQGAAGAATTAATAAAGAGHGAPDLASAVRAAEAWLEHVHGGQVVLVDPSPEDESARGWLFAVNTRQFVADGNPQHGMLDAALVVPKDGSMPFGLPNSDPWGWFTAWDQGAQPGVDGFPLPPEPGPAAWFGPTMASLGEVMEVVDFTDWPTVLGELVELPPGARGLVWVRRNDRRGRESVGLLCVVTQTERGPAVIDAARDAPAALETEGLRSLHLIRYR</sequence>
<dbReference type="RefSeq" id="WP_167985467.1">
    <property type="nucleotide sequence ID" value="NZ_JAATEJ010000023.1"/>
</dbReference>
<evidence type="ECO:0000259" key="2">
    <source>
        <dbReference type="Pfam" id="PF15567"/>
    </source>
</evidence>
<evidence type="ECO:0008006" key="6">
    <source>
        <dbReference type="Google" id="ProtNLM"/>
    </source>
</evidence>
<gene>
    <name evidence="4" type="ORF">HCN08_24855</name>
</gene>
<dbReference type="EMBL" id="JAATEJ010000023">
    <property type="protein sequence ID" value="NJP46608.1"/>
    <property type="molecule type" value="Genomic_DNA"/>
</dbReference>
<dbReference type="InterPro" id="IPR029082">
    <property type="entry name" value="Imm35"/>
</dbReference>
<dbReference type="Proteomes" id="UP000734511">
    <property type="component" value="Unassembled WGS sequence"/>
</dbReference>
<evidence type="ECO:0000256" key="1">
    <source>
        <dbReference type="SAM" id="MobiDB-lite"/>
    </source>
</evidence>
<feature type="domain" description="Tox-PL" evidence="3">
    <location>
        <begin position="97"/>
        <end position="199"/>
    </location>
</feature>
<dbReference type="Pfam" id="PF15644">
    <property type="entry name" value="Gln_amidase"/>
    <property type="match status" value="1"/>
</dbReference>
<evidence type="ECO:0000259" key="3">
    <source>
        <dbReference type="Pfam" id="PF15644"/>
    </source>
</evidence>
<reference evidence="4 5" key="1">
    <citation type="submission" date="2020-03" db="EMBL/GenBank/DDBJ databases">
        <title>WGS of actinomycetes isolated from Thailand.</title>
        <authorList>
            <person name="Thawai C."/>
        </authorList>
    </citation>
    <scope>NUCLEOTIDE SEQUENCE [LARGE SCALE GENOMIC DNA]</scope>
    <source>
        <strain evidence="4 5">PRB2-1</strain>
    </source>
</reference>
<dbReference type="Pfam" id="PF15567">
    <property type="entry name" value="Imm35"/>
    <property type="match status" value="1"/>
</dbReference>
<feature type="region of interest" description="Disordered" evidence="1">
    <location>
        <begin position="71"/>
        <end position="97"/>
    </location>
</feature>
<organism evidence="4 5">
    <name type="scientific">Actinacidiphila epipremni</name>
    <dbReference type="NCBI Taxonomy" id="2053013"/>
    <lineage>
        <taxon>Bacteria</taxon>
        <taxon>Bacillati</taxon>
        <taxon>Actinomycetota</taxon>
        <taxon>Actinomycetes</taxon>
        <taxon>Kitasatosporales</taxon>
        <taxon>Streptomycetaceae</taxon>
        <taxon>Actinacidiphila</taxon>
    </lineage>
</organism>
<name>A0ABX0ZRN3_9ACTN</name>
<feature type="domain" description="Immunity protein 35" evidence="2">
    <location>
        <begin position="246"/>
        <end position="328"/>
    </location>
</feature>
<keyword evidence="5" id="KW-1185">Reference proteome</keyword>
<feature type="compositionally biased region" description="Basic and acidic residues" evidence="1">
    <location>
        <begin position="80"/>
        <end position="89"/>
    </location>
</feature>
<accession>A0ABX0ZRN3</accession>
<evidence type="ECO:0000313" key="5">
    <source>
        <dbReference type="Proteomes" id="UP000734511"/>
    </source>
</evidence>
<comment type="caution">
    <text evidence="4">The sequence shown here is derived from an EMBL/GenBank/DDBJ whole genome shotgun (WGS) entry which is preliminary data.</text>
</comment>
<dbReference type="InterPro" id="IPR028908">
    <property type="entry name" value="Tox-PL_dom"/>
</dbReference>
<evidence type="ECO:0000313" key="4">
    <source>
        <dbReference type="EMBL" id="NJP46608.1"/>
    </source>
</evidence>